<protein>
    <submittedName>
        <fullName evidence="1">Uncharacterized protein</fullName>
    </submittedName>
</protein>
<reference evidence="1" key="1">
    <citation type="submission" date="2015-04" db="UniProtKB">
        <authorList>
            <consortium name="EnsemblPlants"/>
        </authorList>
    </citation>
    <scope>IDENTIFICATION</scope>
</reference>
<sequence length="69" mass="8001">MEVEHLTVAMARITRLRCLRRRARSAVACRERRPGNVSFVVQRYYSLPWELKHGDAASTLEHCAAKFKT</sequence>
<accession>A0A0E0JWF0</accession>
<dbReference type="Proteomes" id="UP000026962">
    <property type="component" value="Chromosome 2"/>
</dbReference>
<reference evidence="1" key="2">
    <citation type="submission" date="2018-05" db="EMBL/GenBank/DDBJ databases">
        <title>OpunRS2 (Oryza punctata Reference Sequence Version 2).</title>
        <authorList>
            <person name="Zhang J."/>
            <person name="Kudrna D."/>
            <person name="Lee S."/>
            <person name="Talag J."/>
            <person name="Welchert J."/>
            <person name="Wing R.A."/>
        </authorList>
    </citation>
    <scope>NUCLEOTIDE SEQUENCE [LARGE SCALE GENOMIC DNA]</scope>
</reference>
<dbReference type="EnsemblPlants" id="OPUNC02G05400.1">
    <property type="protein sequence ID" value="OPUNC02G05400.1"/>
    <property type="gene ID" value="OPUNC02G05400"/>
</dbReference>
<dbReference type="AlphaFoldDB" id="A0A0E0JWF0"/>
<evidence type="ECO:0000313" key="2">
    <source>
        <dbReference type="Proteomes" id="UP000026962"/>
    </source>
</evidence>
<name>A0A0E0JWF0_ORYPU</name>
<proteinExistence type="predicted"/>
<evidence type="ECO:0000313" key="1">
    <source>
        <dbReference type="EnsemblPlants" id="OPUNC02G05400.1"/>
    </source>
</evidence>
<dbReference type="HOGENOM" id="CLU_2853685_0_0_1"/>
<dbReference type="Gramene" id="OPUNC02G05400.1">
    <property type="protein sequence ID" value="OPUNC02G05400.1"/>
    <property type="gene ID" value="OPUNC02G05400"/>
</dbReference>
<organism evidence="1">
    <name type="scientific">Oryza punctata</name>
    <name type="common">Red rice</name>
    <dbReference type="NCBI Taxonomy" id="4537"/>
    <lineage>
        <taxon>Eukaryota</taxon>
        <taxon>Viridiplantae</taxon>
        <taxon>Streptophyta</taxon>
        <taxon>Embryophyta</taxon>
        <taxon>Tracheophyta</taxon>
        <taxon>Spermatophyta</taxon>
        <taxon>Magnoliopsida</taxon>
        <taxon>Liliopsida</taxon>
        <taxon>Poales</taxon>
        <taxon>Poaceae</taxon>
        <taxon>BOP clade</taxon>
        <taxon>Oryzoideae</taxon>
        <taxon>Oryzeae</taxon>
        <taxon>Oryzinae</taxon>
        <taxon>Oryza</taxon>
    </lineage>
</organism>
<keyword evidence="2" id="KW-1185">Reference proteome</keyword>